<comment type="caution">
    <text evidence="2">The sequence shown here is derived from an EMBL/GenBank/DDBJ whole genome shotgun (WGS) entry which is preliminary data.</text>
</comment>
<feature type="transmembrane region" description="Helical" evidence="1">
    <location>
        <begin position="51"/>
        <end position="76"/>
    </location>
</feature>
<dbReference type="OrthoDB" id="3509392at2759"/>
<dbReference type="VEuPathDB" id="FungiDB:MFRU_020g01210"/>
<organism evidence="2 3">
    <name type="scientific">Monilinia fructicola</name>
    <name type="common">Brown rot fungus</name>
    <name type="synonym">Ciboria fructicola</name>
    <dbReference type="NCBI Taxonomy" id="38448"/>
    <lineage>
        <taxon>Eukaryota</taxon>
        <taxon>Fungi</taxon>
        <taxon>Dikarya</taxon>
        <taxon>Ascomycota</taxon>
        <taxon>Pezizomycotina</taxon>
        <taxon>Leotiomycetes</taxon>
        <taxon>Helotiales</taxon>
        <taxon>Sclerotiniaceae</taxon>
        <taxon>Monilinia</taxon>
    </lineage>
</organism>
<evidence type="ECO:0000313" key="3">
    <source>
        <dbReference type="Proteomes" id="UP000322873"/>
    </source>
</evidence>
<keyword evidence="1" id="KW-0812">Transmembrane</keyword>
<evidence type="ECO:0000313" key="2">
    <source>
        <dbReference type="EMBL" id="KAA8575776.1"/>
    </source>
</evidence>
<keyword evidence="1" id="KW-0472">Membrane</keyword>
<sequence>MQHLALFSSSVLASQYALTIADVLSVATPTDVPSSPTETSPPAKPLGSNNINSAVVVPVIVASVSVFVAFLLILCLKVPVPERFLNPTRDDDSTLRPEASHSRLSWLHQKRRSRPTIRPHSVYNGGEFESGKCGELEMRVIEDIPGFPSPCRHMPLSRKDTERMSQARMEEEAEIRIREMLERMNPEDRAWASEQLIYGQADELRDKTIGAPF</sequence>
<dbReference type="Proteomes" id="UP000322873">
    <property type="component" value="Unassembled WGS sequence"/>
</dbReference>
<accession>A0A5M9K6E6</accession>
<evidence type="ECO:0000256" key="1">
    <source>
        <dbReference type="SAM" id="Phobius"/>
    </source>
</evidence>
<reference evidence="2 3" key="1">
    <citation type="submission" date="2019-06" db="EMBL/GenBank/DDBJ databases">
        <title>Genome Sequence of the Brown Rot Fungal Pathogen Monilinia fructicola.</title>
        <authorList>
            <person name="De Miccolis Angelini R.M."/>
            <person name="Landi L."/>
            <person name="Abate D."/>
            <person name="Pollastro S."/>
            <person name="Romanazzi G."/>
            <person name="Faretra F."/>
        </authorList>
    </citation>
    <scope>NUCLEOTIDE SEQUENCE [LARGE SCALE GENOMIC DNA]</scope>
    <source>
        <strain evidence="2 3">Mfrc123</strain>
    </source>
</reference>
<gene>
    <name evidence="2" type="ORF">EYC84_004876</name>
</gene>
<keyword evidence="1" id="KW-1133">Transmembrane helix</keyword>
<keyword evidence="3" id="KW-1185">Reference proteome</keyword>
<proteinExistence type="predicted"/>
<name>A0A5M9K6E6_MONFR</name>
<dbReference type="EMBL" id="VICG01000002">
    <property type="protein sequence ID" value="KAA8575776.1"/>
    <property type="molecule type" value="Genomic_DNA"/>
</dbReference>
<dbReference type="AlphaFoldDB" id="A0A5M9K6E6"/>
<protein>
    <submittedName>
        <fullName evidence="2">Uncharacterized protein</fullName>
    </submittedName>
</protein>